<dbReference type="GO" id="GO:0005681">
    <property type="term" value="C:spliceosomal complex"/>
    <property type="evidence" value="ECO:0007669"/>
    <property type="project" value="UniProtKB-UniRule"/>
</dbReference>
<keyword evidence="3" id="KW-0539">Nucleus</keyword>
<keyword evidence="3" id="KW-0747">Spliceosome</keyword>
<feature type="region of interest" description="Disordered" evidence="4">
    <location>
        <begin position="28"/>
        <end position="75"/>
    </location>
</feature>
<comment type="caution">
    <text evidence="6">The sequence shown here is derived from an EMBL/GenBank/DDBJ whole genome shotgun (WGS) entry which is preliminary data.</text>
</comment>
<dbReference type="InterPro" id="IPR004015">
    <property type="entry name" value="SKI-int_prot_SKIP_SNW-dom"/>
</dbReference>
<dbReference type="InterPro" id="IPR017862">
    <property type="entry name" value="SKI-int_prot_SKIP"/>
</dbReference>
<evidence type="ECO:0000259" key="5">
    <source>
        <dbReference type="Pfam" id="PF02731"/>
    </source>
</evidence>
<dbReference type="OrthoDB" id="666364at2759"/>
<name>A0A0F9XDK0_TRIHA</name>
<evidence type="ECO:0000313" key="6">
    <source>
        <dbReference type="EMBL" id="KKP03151.1"/>
    </source>
</evidence>
<comment type="similarity">
    <text evidence="1 3">Belongs to the SNW family.</text>
</comment>
<reference evidence="7" key="1">
    <citation type="journal article" date="2015" name="Genome Announc.">
        <title>Draft whole-genome sequence of the biocontrol agent Trichoderma harzianum T6776.</title>
        <authorList>
            <person name="Baroncelli R."/>
            <person name="Piaggeschi G."/>
            <person name="Fiorini L."/>
            <person name="Bertolini E."/>
            <person name="Zapparata A."/>
            <person name="Pe M.E."/>
            <person name="Sarrocco S."/>
            <person name="Vannacci G."/>
        </authorList>
    </citation>
    <scope>NUCLEOTIDE SEQUENCE [LARGE SCALE GENOMIC DNA]</scope>
    <source>
        <strain evidence="7">T6776</strain>
    </source>
</reference>
<feature type="domain" description="SKI-interacting protein SKIP SNW" evidence="5">
    <location>
        <begin position="228"/>
        <end position="385"/>
    </location>
</feature>
<feature type="compositionally biased region" description="Basic and acidic residues" evidence="4">
    <location>
        <begin position="608"/>
        <end position="623"/>
    </location>
</feature>
<feature type="compositionally biased region" description="Basic and acidic residues" evidence="4">
    <location>
        <begin position="566"/>
        <end position="582"/>
    </location>
</feature>
<accession>A0A0F9XDK0</accession>
<evidence type="ECO:0000256" key="1">
    <source>
        <dbReference type="ARBA" id="ARBA00010197"/>
    </source>
</evidence>
<gene>
    <name evidence="6" type="ORF">THAR02_04721</name>
</gene>
<dbReference type="EMBL" id="JOKZ01000121">
    <property type="protein sequence ID" value="KKP03151.1"/>
    <property type="molecule type" value="Genomic_DNA"/>
</dbReference>
<dbReference type="GO" id="GO:0000398">
    <property type="term" value="P:mRNA splicing, via spliceosome"/>
    <property type="evidence" value="ECO:0007669"/>
    <property type="project" value="InterPro"/>
</dbReference>
<dbReference type="Pfam" id="PF02731">
    <property type="entry name" value="SKIP_SNW"/>
    <property type="match status" value="1"/>
</dbReference>
<feature type="compositionally biased region" description="Pro residues" evidence="4">
    <location>
        <begin position="270"/>
        <end position="281"/>
    </location>
</feature>
<evidence type="ECO:0000313" key="7">
    <source>
        <dbReference type="Proteomes" id="UP000034112"/>
    </source>
</evidence>
<feature type="compositionally biased region" description="Low complexity" evidence="4">
    <location>
        <begin position="407"/>
        <end position="423"/>
    </location>
</feature>
<sequence>MHNPCNQPHLHRHTWNFSTRSWHRNLQAATSSHATPKMTSMAASLQASLPKPKYTGEDEEAPSRTQQRGPRIVGPGQLDETQIVLKRSGPPPYGQRAGWRPRSQEDFGDGGAFPEIPIAQYPLDMGKKGAKTSNALALQVDAEGKVKYDAIARQGHGEGRIIHTSFKDLIPLRQRADAGEIDLSRPDKESVEATTERTKNALAALVSGAVAAQKPKNLNIGQRKDPTFVRYTPANQMGDNSKKQDRIMKIVERQRDPMEPPKFKHKKIPRGPPSPPPPVMHSPPRKLTAEDQEMWRIPPPVSNWKNPKGFTVPLDKRLAADGRGLQDITINDKHAQFAEAIKMAERHARDEVQQRALMQQRLAEKEKAQKEENLRSLAQKAREDRAAAGQRGRRDSRDSRDSRESGSRSPSRSSYSGSESRGGSDSEDSEVRARERARREKRKEDERKLRQTRMGAERRIQVMAREQNRDISEKIALGIAKPSQSKETMYDSRLFNQSSGFDSGFNEDNPYDKPLFAAQDAINSIYRPRANMDDEDAEAGDKEMAKIQKSSRFGEALGKGTFKGASEAEAREGPVQFEKDAVDPFNVDKFLSEVDQNSSSKRGYGLQDEDRKAKKARVEEDDD</sequence>
<comment type="function">
    <text evidence="3">Involved in pre-mRNA splicing.</text>
</comment>
<feature type="region of interest" description="Disordered" evidence="4">
    <location>
        <begin position="528"/>
        <end position="623"/>
    </location>
</feature>
<dbReference type="PANTHER" id="PTHR12096">
    <property type="entry name" value="NUCLEAR PROTEIN SKIP-RELATED"/>
    <property type="match status" value="1"/>
</dbReference>
<evidence type="ECO:0000256" key="3">
    <source>
        <dbReference type="RuleBase" id="RU367140"/>
    </source>
</evidence>
<comment type="subcellular location">
    <subcellularLocation>
        <location evidence="3">Nucleus</location>
    </subcellularLocation>
</comment>
<feature type="compositionally biased region" description="Basic and acidic residues" evidence="4">
    <location>
        <begin position="362"/>
        <end position="406"/>
    </location>
</feature>
<feature type="compositionally biased region" description="Polar residues" evidence="4">
    <location>
        <begin position="28"/>
        <end position="47"/>
    </location>
</feature>
<keyword evidence="3" id="KW-0507">mRNA processing</keyword>
<evidence type="ECO:0000256" key="2">
    <source>
        <dbReference type="ARBA" id="ARBA00022160"/>
    </source>
</evidence>
<organism evidence="6 7">
    <name type="scientific">Trichoderma harzianum</name>
    <name type="common">Hypocrea lixii</name>
    <dbReference type="NCBI Taxonomy" id="5544"/>
    <lineage>
        <taxon>Eukaryota</taxon>
        <taxon>Fungi</taxon>
        <taxon>Dikarya</taxon>
        <taxon>Ascomycota</taxon>
        <taxon>Pezizomycotina</taxon>
        <taxon>Sordariomycetes</taxon>
        <taxon>Hypocreomycetidae</taxon>
        <taxon>Hypocreales</taxon>
        <taxon>Hypocreaceae</taxon>
        <taxon>Trichoderma</taxon>
    </lineage>
</organism>
<feature type="region of interest" description="Disordered" evidence="4">
    <location>
        <begin position="255"/>
        <end position="283"/>
    </location>
</feature>
<dbReference type="Proteomes" id="UP000034112">
    <property type="component" value="Unassembled WGS sequence"/>
</dbReference>
<proteinExistence type="inferred from homology"/>
<dbReference type="AlphaFoldDB" id="A0A0F9XDK0"/>
<protein>
    <recommendedName>
        <fullName evidence="2 3">Pre-mRNA-processing protein 45</fullName>
    </recommendedName>
</protein>
<keyword evidence="3" id="KW-0508">mRNA splicing</keyword>
<feature type="compositionally biased region" description="Basic and acidic residues" evidence="4">
    <location>
        <begin position="429"/>
        <end position="460"/>
    </location>
</feature>
<feature type="region of interest" description="Disordered" evidence="4">
    <location>
        <begin position="361"/>
        <end position="460"/>
    </location>
</feature>
<dbReference type="OMA" id="YGQRRGW"/>
<evidence type="ECO:0000256" key="4">
    <source>
        <dbReference type="SAM" id="MobiDB-lite"/>
    </source>
</evidence>
<comment type="subunit">
    <text evidence="3">Associated with the spliceosome.</text>
</comment>